<dbReference type="Proteomes" id="UP001341135">
    <property type="component" value="Chromosome"/>
</dbReference>
<dbReference type="RefSeq" id="WP_338250566.1">
    <property type="nucleotide sequence ID" value="NZ_AP028907.1"/>
</dbReference>
<keyword evidence="3 6" id="KW-0479">Metal-binding</keyword>
<dbReference type="Gene3D" id="3.40.50.1010">
    <property type="entry name" value="5'-nuclease"/>
    <property type="match status" value="1"/>
</dbReference>
<dbReference type="InterPro" id="IPR002716">
    <property type="entry name" value="PIN_dom"/>
</dbReference>
<comment type="similarity">
    <text evidence="6">Belongs to the PINc/VapC protein family.</text>
</comment>
<dbReference type="InterPro" id="IPR051619">
    <property type="entry name" value="TypeII_TA_RNase_PINc/VapC"/>
</dbReference>
<sequence length="146" mass="16204">MTRRVVVDASVLVKWFVPEEFSDKAEAILNDHLDARVAVAAPSYALLELANALRKYVVRGVMGPGEAGEAFSLLLEMDVEFVEVDGELAREALGYAIDNGVTVYDAYYIVLARRLGTVFYTADEKLLRQLRGREPVARHVSEYGPP</sequence>
<keyword evidence="2 6" id="KW-0540">Nuclease</keyword>
<dbReference type="EC" id="3.1.-.-" evidence="6"/>
<reference evidence="8 9" key="1">
    <citation type="submission" date="2023-09" db="EMBL/GenBank/DDBJ databases">
        <title>Pyrofollis japonicus gen. nov. sp. nov., a novel member of the family Pyrodictiaceae isolated from the Iheya North hydrothermal field.</title>
        <authorList>
            <person name="Miyazaki U."/>
            <person name="Sanari M."/>
            <person name="Tame A."/>
            <person name="Kitajima M."/>
            <person name="Okamoto A."/>
            <person name="Sawayama S."/>
            <person name="Miyazaki J."/>
            <person name="Takai K."/>
            <person name="Nakagawa S."/>
        </authorList>
    </citation>
    <scope>NUCLEOTIDE SEQUENCE [LARGE SCALE GENOMIC DNA]</scope>
    <source>
        <strain evidence="8 9">AV2</strain>
    </source>
</reference>
<feature type="domain" description="PIN" evidence="7">
    <location>
        <begin position="5"/>
        <end position="128"/>
    </location>
</feature>
<keyword evidence="6" id="KW-0800">Toxin</keyword>
<evidence type="ECO:0000256" key="2">
    <source>
        <dbReference type="ARBA" id="ARBA00022722"/>
    </source>
</evidence>
<evidence type="ECO:0000256" key="1">
    <source>
        <dbReference type="ARBA" id="ARBA00022649"/>
    </source>
</evidence>
<dbReference type="HAMAP" id="MF_00265">
    <property type="entry name" value="VapC_Nob1"/>
    <property type="match status" value="1"/>
</dbReference>
<accession>A0ABM8IZ94</accession>
<dbReference type="PANTHER" id="PTHR35901">
    <property type="entry name" value="RIBONUCLEASE VAPC3"/>
    <property type="match status" value="1"/>
</dbReference>
<evidence type="ECO:0000256" key="6">
    <source>
        <dbReference type="HAMAP-Rule" id="MF_00265"/>
    </source>
</evidence>
<organism evidence="8 9">
    <name type="scientific">Pyrodictium abyssi</name>
    <dbReference type="NCBI Taxonomy" id="54256"/>
    <lineage>
        <taxon>Archaea</taxon>
        <taxon>Thermoproteota</taxon>
        <taxon>Thermoprotei</taxon>
        <taxon>Desulfurococcales</taxon>
        <taxon>Pyrodictiaceae</taxon>
        <taxon>Pyrodictium</taxon>
    </lineage>
</organism>
<keyword evidence="1 6" id="KW-1277">Toxin-antitoxin system</keyword>
<evidence type="ECO:0000313" key="8">
    <source>
        <dbReference type="EMBL" id="BES82850.1"/>
    </source>
</evidence>
<evidence type="ECO:0000256" key="3">
    <source>
        <dbReference type="ARBA" id="ARBA00022723"/>
    </source>
</evidence>
<comment type="function">
    <text evidence="6">Toxic component of a toxin-antitoxin (TA) system. An RNase.</text>
</comment>
<feature type="binding site" evidence="6">
    <location>
        <position position="105"/>
    </location>
    <ligand>
        <name>Mg(2+)</name>
        <dbReference type="ChEBI" id="CHEBI:18420"/>
    </ligand>
</feature>
<keyword evidence="4 6" id="KW-0378">Hydrolase</keyword>
<proteinExistence type="inferred from homology"/>
<feature type="binding site" evidence="6">
    <location>
        <position position="8"/>
    </location>
    <ligand>
        <name>Mg(2+)</name>
        <dbReference type="ChEBI" id="CHEBI:18420"/>
    </ligand>
</feature>
<evidence type="ECO:0000256" key="4">
    <source>
        <dbReference type="ARBA" id="ARBA00022801"/>
    </source>
</evidence>
<evidence type="ECO:0000259" key="7">
    <source>
        <dbReference type="Pfam" id="PF01850"/>
    </source>
</evidence>
<dbReference type="GeneID" id="89290421"/>
<evidence type="ECO:0000313" key="9">
    <source>
        <dbReference type="Proteomes" id="UP001341135"/>
    </source>
</evidence>
<dbReference type="Pfam" id="PF01850">
    <property type="entry name" value="PIN"/>
    <property type="match status" value="1"/>
</dbReference>
<dbReference type="CDD" id="cd09873">
    <property type="entry name" value="PIN_Pae0151-like"/>
    <property type="match status" value="1"/>
</dbReference>
<dbReference type="PANTHER" id="PTHR35901:SF1">
    <property type="entry name" value="EXONUCLEASE VAPC9"/>
    <property type="match status" value="1"/>
</dbReference>
<comment type="cofactor">
    <cofactor evidence="6">
        <name>Mg(2+)</name>
        <dbReference type="ChEBI" id="CHEBI:18420"/>
    </cofactor>
</comment>
<name>A0ABM8IZ94_9CREN</name>
<dbReference type="InterPro" id="IPR022907">
    <property type="entry name" value="VapC_family"/>
</dbReference>
<dbReference type="InterPro" id="IPR044153">
    <property type="entry name" value="PIN_Pae0151-like"/>
</dbReference>
<dbReference type="InterPro" id="IPR029060">
    <property type="entry name" value="PIN-like_dom_sf"/>
</dbReference>
<keyword evidence="5 6" id="KW-0460">Magnesium</keyword>
<dbReference type="SUPFAM" id="SSF88723">
    <property type="entry name" value="PIN domain-like"/>
    <property type="match status" value="1"/>
</dbReference>
<gene>
    <name evidence="6" type="primary">vapC</name>
    <name evidence="8" type="ORF">PABY_24170</name>
</gene>
<keyword evidence="9" id="KW-1185">Reference proteome</keyword>
<protein>
    <recommendedName>
        <fullName evidence="6">Ribonuclease VapC</fullName>
        <shortName evidence="6">RNase VapC</shortName>
        <ecNumber evidence="6">3.1.-.-</ecNumber>
    </recommendedName>
    <alternativeName>
        <fullName evidence="6">Putative toxin VapC</fullName>
    </alternativeName>
</protein>
<dbReference type="EMBL" id="AP028907">
    <property type="protein sequence ID" value="BES82850.1"/>
    <property type="molecule type" value="Genomic_DNA"/>
</dbReference>
<evidence type="ECO:0000256" key="5">
    <source>
        <dbReference type="ARBA" id="ARBA00022842"/>
    </source>
</evidence>